<dbReference type="Proteomes" id="UP000243924">
    <property type="component" value="Chromosome I"/>
</dbReference>
<gene>
    <name evidence="1" type="ORF">SAMN05216210_0671</name>
</gene>
<dbReference type="RefSeq" id="WP_092384135.1">
    <property type="nucleotide sequence ID" value="NZ_LT629787.1"/>
</dbReference>
<dbReference type="Gene3D" id="3.40.190.10">
    <property type="entry name" value="Periplasmic binding protein-like II"/>
    <property type="match status" value="2"/>
</dbReference>
<name>A0A1H2EFT1_9GAMM</name>
<proteinExistence type="predicted"/>
<reference evidence="2" key="1">
    <citation type="submission" date="2016-10" db="EMBL/GenBank/DDBJ databases">
        <authorList>
            <person name="Varghese N."/>
            <person name="Submissions S."/>
        </authorList>
    </citation>
    <scope>NUCLEOTIDE SEQUENCE [LARGE SCALE GENOMIC DNA]</scope>
    <source>
        <strain evidence="2">CECT 8338</strain>
    </source>
</reference>
<dbReference type="SUPFAM" id="SSF53850">
    <property type="entry name" value="Periplasmic binding protein-like II"/>
    <property type="match status" value="1"/>
</dbReference>
<accession>A0A1H2EFT1</accession>
<dbReference type="EMBL" id="LT629787">
    <property type="protein sequence ID" value="SDT93853.1"/>
    <property type="molecule type" value="Genomic_DNA"/>
</dbReference>
<evidence type="ECO:0000313" key="2">
    <source>
        <dbReference type="Proteomes" id="UP000243924"/>
    </source>
</evidence>
<evidence type="ECO:0000313" key="1">
    <source>
        <dbReference type="EMBL" id="SDT93853.1"/>
    </source>
</evidence>
<protein>
    <submittedName>
        <fullName evidence="1">Polar amino acid transport system substrate-binding protein</fullName>
    </submittedName>
</protein>
<keyword evidence="2" id="KW-1185">Reference proteome</keyword>
<organism evidence="1 2">
    <name type="scientific">Halopseudomonas salegens</name>
    <dbReference type="NCBI Taxonomy" id="1434072"/>
    <lineage>
        <taxon>Bacteria</taxon>
        <taxon>Pseudomonadati</taxon>
        <taxon>Pseudomonadota</taxon>
        <taxon>Gammaproteobacteria</taxon>
        <taxon>Pseudomonadales</taxon>
        <taxon>Pseudomonadaceae</taxon>
        <taxon>Halopseudomonas</taxon>
    </lineage>
</organism>
<dbReference type="AlphaFoldDB" id="A0A1H2EFT1"/>
<dbReference type="OrthoDB" id="8481721at2"/>
<dbReference type="STRING" id="1434072.SAMN05216210_0671"/>
<sequence length="246" mass="27549">MQVLGSFLLVLVVWLTTTPLVMATEPVRLGFLLFPGYSELDAEHRPVGSMVSTLELIVTTAGYSFHSQVLPVARLRRGLRSGQIDIWPGLLEGSDLEPFVIESDEHLGLVGINLYHRPGQAPPLWPDSLRGRQVILVTNFAYTDALLRTLNNPALNIRLHRSSSHTGALQMLMMGRGDYLLNYRSQVIPASRRLGIEPPPNILVTERPLRLVISRERDDYLELRERLDAAIAELRAAGVNLDQTMR</sequence>